<sequence length="419" mass="46550">MAVERFVDSSVIRKLILLIVMAVFASNGSASGGWVIERDDRGDSPLLKERKAIAMSPEQREQQALSAAYNQALEAEQARIRDHWASPEVSSQTRWVAYSDDYSSKRVVDFEVNQIEISIDGIYTGSRLDFTAMSSKVGSQLELTLGTSIKAAVEQDPIQKAINQAYASVDKAPVADDAGDELVLKELFTAARPSAVDVRNAAATLMRKASIRYQAVNASLASVPVNTGRKLTYVVPLPDNRLRKKVMEYRPEVSKNAQRFSLSSDVMMAIIHTESHFNPLARSHIPAFGLMQIVPSTAGRDATKKLYKKPTLLSAQYLYNPKKNIEVGAAYLSVLYYQYLKDIKNPESRLYYTLAAYNAGASNVARAFVGKASFTDAVDTINTMTPDQVLDRLVTKSPHKETRDYVKKILKRRAYYATL</sequence>
<evidence type="ECO:0000313" key="4">
    <source>
        <dbReference type="Proteomes" id="UP000235116"/>
    </source>
</evidence>
<comment type="similarity">
    <text evidence="1">Belongs to the transglycosylase Slt family.</text>
</comment>
<dbReference type="Proteomes" id="UP000235116">
    <property type="component" value="Chromosome"/>
</dbReference>
<dbReference type="SUPFAM" id="SSF53955">
    <property type="entry name" value="Lysozyme-like"/>
    <property type="match status" value="1"/>
</dbReference>
<evidence type="ECO:0000259" key="2">
    <source>
        <dbReference type="Pfam" id="PF01464"/>
    </source>
</evidence>
<gene>
    <name evidence="3" type="ORF">Kalk_16870</name>
</gene>
<keyword evidence="4" id="KW-1185">Reference proteome</keyword>
<dbReference type="OrthoDB" id="5620293at2"/>
<feature type="domain" description="Transglycosylase SLT" evidence="2">
    <location>
        <begin position="254"/>
        <end position="369"/>
    </location>
</feature>
<dbReference type="GO" id="GO:0008933">
    <property type="term" value="F:peptidoglycan lytic transglycosylase activity"/>
    <property type="evidence" value="ECO:0007669"/>
    <property type="project" value="InterPro"/>
</dbReference>
<accession>A0A2K9LP26</accession>
<dbReference type="InterPro" id="IPR000189">
    <property type="entry name" value="Transglyc_AS"/>
</dbReference>
<name>A0A2K9LP26_9GAMM</name>
<proteinExistence type="inferred from homology"/>
<evidence type="ECO:0000256" key="1">
    <source>
        <dbReference type="ARBA" id="ARBA00007734"/>
    </source>
</evidence>
<reference evidence="4" key="1">
    <citation type="submission" date="2017-08" db="EMBL/GenBank/DDBJ databases">
        <title>Direct submision.</title>
        <authorList>
            <person name="Kim S.-J."/>
            <person name="Rhee S.-K."/>
        </authorList>
    </citation>
    <scope>NUCLEOTIDE SEQUENCE [LARGE SCALE GENOMIC DNA]</scope>
    <source>
        <strain evidence="4">GI5</strain>
    </source>
</reference>
<dbReference type="KEGG" id="kak:Kalk_16870"/>
<evidence type="ECO:0000313" key="3">
    <source>
        <dbReference type="EMBL" id="AUM14000.1"/>
    </source>
</evidence>
<dbReference type="RefSeq" id="WP_101895375.1">
    <property type="nucleotide sequence ID" value="NZ_CP022684.1"/>
</dbReference>
<dbReference type="PROSITE" id="PS00922">
    <property type="entry name" value="TRANSGLYCOSYLASE"/>
    <property type="match status" value="1"/>
</dbReference>
<dbReference type="InterPro" id="IPR023346">
    <property type="entry name" value="Lysozyme-like_dom_sf"/>
</dbReference>
<dbReference type="GO" id="GO:0016020">
    <property type="term" value="C:membrane"/>
    <property type="evidence" value="ECO:0007669"/>
    <property type="project" value="InterPro"/>
</dbReference>
<dbReference type="EMBL" id="CP022684">
    <property type="protein sequence ID" value="AUM14000.1"/>
    <property type="molecule type" value="Genomic_DNA"/>
</dbReference>
<protein>
    <recommendedName>
        <fullName evidence="2">Transglycosylase SLT domain-containing protein</fullName>
    </recommendedName>
</protein>
<dbReference type="PANTHER" id="PTHR37423:SF2">
    <property type="entry name" value="MEMBRANE-BOUND LYTIC MUREIN TRANSGLYCOSYLASE C"/>
    <property type="match status" value="1"/>
</dbReference>
<dbReference type="CDD" id="cd16893">
    <property type="entry name" value="LT_MltC_MltE"/>
    <property type="match status" value="1"/>
</dbReference>
<dbReference type="InterPro" id="IPR008258">
    <property type="entry name" value="Transglycosylase_SLT_dom_1"/>
</dbReference>
<organism evidence="3 4">
    <name type="scientific">Ketobacter alkanivorans</name>
    <dbReference type="NCBI Taxonomy" id="1917421"/>
    <lineage>
        <taxon>Bacteria</taxon>
        <taxon>Pseudomonadati</taxon>
        <taxon>Pseudomonadota</taxon>
        <taxon>Gammaproteobacteria</taxon>
        <taxon>Pseudomonadales</taxon>
        <taxon>Ketobacteraceae</taxon>
        <taxon>Ketobacter</taxon>
    </lineage>
</organism>
<dbReference type="GO" id="GO:0000270">
    <property type="term" value="P:peptidoglycan metabolic process"/>
    <property type="evidence" value="ECO:0007669"/>
    <property type="project" value="InterPro"/>
</dbReference>
<dbReference type="Pfam" id="PF01464">
    <property type="entry name" value="SLT"/>
    <property type="match status" value="1"/>
</dbReference>
<dbReference type="Gene3D" id="1.10.530.10">
    <property type="match status" value="1"/>
</dbReference>
<dbReference type="AlphaFoldDB" id="A0A2K9LP26"/>
<dbReference type="PANTHER" id="PTHR37423">
    <property type="entry name" value="SOLUBLE LYTIC MUREIN TRANSGLYCOSYLASE-RELATED"/>
    <property type="match status" value="1"/>
</dbReference>